<evidence type="ECO:0000313" key="3">
    <source>
        <dbReference type="Proteomes" id="UP000239990"/>
    </source>
</evidence>
<dbReference type="RefSeq" id="WP_046807591.1">
    <property type="nucleotide sequence ID" value="NZ_PREU01000016.1"/>
</dbReference>
<feature type="transmembrane region" description="Helical" evidence="1">
    <location>
        <begin position="70"/>
        <end position="89"/>
    </location>
</feature>
<protein>
    <submittedName>
        <fullName evidence="2">DUF378 domain-containing protein</fullName>
    </submittedName>
</protein>
<evidence type="ECO:0000256" key="1">
    <source>
        <dbReference type="SAM" id="Phobius"/>
    </source>
</evidence>
<comment type="caution">
    <text evidence="2">The sequence shown here is derived from an EMBL/GenBank/DDBJ whole genome shotgun (WGS) entry which is preliminary data.</text>
</comment>
<feature type="transmembrane region" description="Helical" evidence="1">
    <location>
        <begin position="33"/>
        <end position="58"/>
    </location>
</feature>
<keyword evidence="1" id="KW-0812">Transmembrane</keyword>
<keyword evidence="1" id="KW-0472">Membrane</keyword>
<keyword evidence="1" id="KW-1133">Transmembrane helix</keyword>
<dbReference type="OrthoDB" id="8657663at2"/>
<reference evidence="2 3" key="1">
    <citation type="submission" date="2018-02" db="EMBL/GenBank/DDBJ databases">
        <title>Draft Genome of Achromobacter spanius stain 6.</title>
        <authorList>
            <person name="Gunasekera T.S."/>
            <person name="Radwan O."/>
            <person name="Ruiz O.N."/>
        </authorList>
    </citation>
    <scope>NUCLEOTIDE SEQUENCE [LARGE SCALE GENOMIC DNA]</scope>
    <source>
        <strain evidence="2 3">6</strain>
    </source>
</reference>
<dbReference type="EMBL" id="PREU01000016">
    <property type="protein sequence ID" value="PPA73302.1"/>
    <property type="molecule type" value="Genomic_DNA"/>
</dbReference>
<sequence length="99" mass="10251">MDMSGQSEDISASEEEIAARPLGRRRDLSGLDWAALIAVVAGGLNCGLIAAVNLDVIARVIPNAAVTRGIQGIIGLAALHCVVMLFRWADEAGEPGEPG</sequence>
<gene>
    <name evidence="2" type="ORF">C4E15_26720</name>
</gene>
<accession>A0A2S5GJS0</accession>
<organism evidence="2 3">
    <name type="scientific">Achromobacter spanius</name>
    <dbReference type="NCBI Taxonomy" id="217203"/>
    <lineage>
        <taxon>Bacteria</taxon>
        <taxon>Pseudomonadati</taxon>
        <taxon>Pseudomonadota</taxon>
        <taxon>Betaproteobacteria</taxon>
        <taxon>Burkholderiales</taxon>
        <taxon>Alcaligenaceae</taxon>
        <taxon>Achromobacter</taxon>
    </lineage>
</organism>
<dbReference type="Proteomes" id="UP000239990">
    <property type="component" value="Unassembled WGS sequence"/>
</dbReference>
<name>A0A2S5GJS0_9BURK</name>
<proteinExistence type="predicted"/>
<dbReference type="AlphaFoldDB" id="A0A2S5GJS0"/>
<dbReference type="InterPro" id="IPR007211">
    <property type="entry name" value="DUF378"/>
</dbReference>
<evidence type="ECO:0000313" key="2">
    <source>
        <dbReference type="EMBL" id="PPA73302.1"/>
    </source>
</evidence>
<dbReference type="Pfam" id="PF04070">
    <property type="entry name" value="DUF378"/>
    <property type="match status" value="1"/>
</dbReference>